<evidence type="ECO:0000256" key="2">
    <source>
        <dbReference type="ARBA" id="ARBA00022801"/>
    </source>
</evidence>
<dbReference type="Proteomes" id="UP000317318">
    <property type="component" value="Chromosome"/>
</dbReference>
<dbReference type="CDD" id="cd00586">
    <property type="entry name" value="4HBT"/>
    <property type="match status" value="1"/>
</dbReference>
<dbReference type="Gene3D" id="3.10.129.10">
    <property type="entry name" value="Hotdog Thioesterase"/>
    <property type="match status" value="1"/>
</dbReference>
<dbReference type="EMBL" id="CP036268">
    <property type="protein sequence ID" value="QDT37444.1"/>
    <property type="molecule type" value="Genomic_DNA"/>
</dbReference>
<dbReference type="InterPro" id="IPR029069">
    <property type="entry name" value="HotDog_dom_sf"/>
</dbReference>
<proteinExistence type="inferred from homology"/>
<dbReference type="PANTHER" id="PTHR31793:SF27">
    <property type="entry name" value="NOVEL THIOESTERASE SUPERFAMILY DOMAIN AND SAPOSIN A-TYPE DOMAIN CONTAINING PROTEIN (0610012H03RIK)"/>
    <property type="match status" value="1"/>
</dbReference>
<dbReference type="InterPro" id="IPR050563">
    <property type="entry name" value="4-hydroxybenzoyl-CoA_TE"/>
</dbReference>
<dbReference type="GO" id="GO:0061522">
    <property type="term" value="F:1,4-dihydroxy-2-naphthoyl-CoA thioesterase activity"/>
    <property type="evidence" value="ECO:0007669"/>
    <property type="project" value="UniProtKB-EC"/>
</dbReference>
<reference evidence="3 4" key="1">
    <citation type="submission" date="2019-02" db="EMBL/GenBank/DDBJ databases">
        <title>Deep-cultivation of Planctomycetes and their phenomic and genomic characterization uncovers novel biology.</title>
        <authorList>
            <person name="Wiegand S."/>
            <person name="Jogler M."/>
            <person name="Boedeker C."/>
            <person name="Pinto D."/>
            <person name="Vollmers J."/>
            <person name="Rivas-Marin E."/>
            <person name="Kohn T."/>
            <person name="Peeters S.H."/>
            <person name="Heuer A."/>
            <person name="Rast P."/>
            <person name="Oberbeckmann S."/>
            <person name="Bunk B."/>
            <person name="Jeske O."/>
            <person name="Meyerdierks A."/>
            <person name="Storesund J.E."/>
            <person name="Kallscheuer N."/>
            <person name="Luecker S."/>
            <person name="Lage O.M."/>
            <person name="Pohl T."/>
            <person name="Merkel B.J."/>
            <person name="Hornburger P."/>
            <person name="Mueller R.-W."/>
            <person name="Bruemmer F."/>
            <person name="Labrenz M."/>
            <person name="Spormann A.M."/>
            <person name="Op den Camp H."/>
            <person name="Overmann J."/>
            <person name="Amann R."/>
            <person name="Jetten M.S.M."/>
            <person name="Mascher T."/>
            <person name="Medema M.H."/>
            <person name="Devos D.P."/>
            <person name="Kaster A.-K."/>
            <person name="Ovreas L."/>
            <person name="Rohde M."/>
            <person name="Galperin M.Y."/>
            <person name="Jogler C."/>
        </authorList>
    </citation>
    <scope>NUCLEOTIDE SEQUENCE [LARGE SCALE GENOMIC DNA]</scope>
    <source>
        <strain evidence="3 4">Pan189</strain>
    </source>
</reference>
<protein>
    <submittedName>
        <fullName evidence="3">1,4-dihydroxy-2-naphthoyl-CoA hydrolase</fullName>
        <ecNumber evidence="3">3.1.2.28</ecNumber>
    </submittedName>
</protein>
<evidence type="ECO:0000256" key="1">
    <source>
        <dbReference type="ARBA" id="ARBA00005953"/>
    </source>
</evidence>
<dbReference type="AlphaFoldDB" id="A0A517R0T7"/>
<dbReference type="EC" id="3.1.2.28" evidence="3"/>
<evidence type="ECO:0000313" key="3">
    <source>
        <dbReference type="EMBL" id="QDT37444.1"/>
    </source>
</evidence>
<dbReference type="PANTHER" id="PTHR31793">
    <property type="entry name" value="4-HYDROXYBENZOYL-COA THIOESTERASE FAMILY MEMBER"/>
    <property type="match status" value="1"/>
</dbReference>
<dbReference type="RefSeq" id="WP_145363557.1">
    <property type="nucleotide sequence ID" value="NZ_CP036268.1"/>
</dbReference>
<accession>A0A517R0T7</accession>
<organism evidence="3 4">
    <name type="scientific">Stratiformator vulcanicus</name>
    <dbReference type="NCBI Taxonomy" id="2527980"/>
    <lineage>
        <taxon>Bacteria</taxon>
        <taxon>Pseudomonadati</taxon>
        <taxon>Planctomycetota</taxon>
        <taxon>Planctomycetia</taxon>
        <taxon>Planctomycetales</taxon>
        <taxon>Planctomycetaceae</taxon>
        <taxon>Stratiformator</taxon>
    </lineage>
</organism>
<dbReference type="SUPFAM" id="SSF54637">
    <property type="entry name" value="Thioesterase/thiol ester dehydrase-isomerase"/>
    <property type="match status" value="1"/>
</dbReference>
<dbReference type="KEGG" id="svp:Pan189_18240"/>
<name>A0A517R0T7_9PLAN</name>
<comment type="similarity">
    <text evidence="1">Belongs to the 4-hydroxybenzoyl-CoA thioesterase family.</text>
</comment>
<dbReference type="GO" id="GO:0047617">
    <property type="term" value="F:fatty acyl-CoA hydrolase activity"/>
    <property type="evidence" value="ECO:0007669"/>
    <property type="project" value="TreeGrafter"/>
</dbReference>
<dbReference type="PROSITE" id="PS01328">
    <property type="entry name" value="4HBCOA_THIOESTERASE"/>
    <property type="match status" value="1"/>
</dbReference>
<gene>
    <name evidence="3" type="ORF">Pan189_18240</name>
</gene>
<keyword evidence="4" id="KW-1185">Reference proteome</keyword>
<sequence>MASTFTTTRRVAFCETDMAGIVHFSYFYRYMEDVEHAFFRSLGLSIMEKQPDGSIVGWPRVSAKCNFKAPLYFEDEVAITLSVQRIGVKSLTLDIHFNRGDELVALGTMKTVCCHFTRGKPMESIAIPDSYLSKIEEASTDA</sequence>
<evidence type="ECO:0000313" key="4">
    <source>
        <dbReference type="Proteomes" id="UP000317318"/>
    </source>
</evidence>
<keyword evidence="2 3" id="KW-0378">Hydrolase</keyword>
<dbReference type="InterPro" id="IPR008272">
    <property type="entry name" value="HB-CoA_thioesterase_AS"/>
</dbReference>
<dbReference type="OrthoDB" id="9800856at2"/>
<dbReference type="Pfam" id="PF13279">
    <property type="entry name" value="4HBT_2"/>
    <property type="match status" value="1"/>
</dbReference>